<evidence type="ECO:0000256" key="7">
    <source>
        <dbReference type="ARBA" id="ARBA00014401"/>
    </source>
</evidence>
<keyword evidence="13" id="KW-0413">Isomerase</keyword>
<evidence type="ECO:0000259" key="20">
    <source>
        <dbReference type="PROSITE" id="PS51168"/>
    </source>
</evidence>
<dbReference type="InterPro" id="IPR045865">
    <property type="entry name" value="ACT-like_dom_sf"/>
</dbReference>
<reference evidence="23 24" key="1">
    <citation type="submission" date="2018-11" db="EMBL/GenBank/DDBJ databases">
        <title>Genome sequencing and assembly of Anaerosphaera sp. nov., GS7-6-2.</title>
        <authorList>
            <person name="Rettenmaier R."/>
            <person name="Liebl W."/>
            <person name="Zverlov V."/>
        </authorList>
    </citation>
    <scope>NUCLEOTIDE SEQUENCE [LARGE SCALE GENOMIC DNA]</scope>
    <source>
        <strain evidence="23 24">GS7-6-2</strain>
    </source>
</reference>
<dbReference type="InterPro" id="IPR001086">
    <property type="entry name" value="Preph_deHydtase"/>
</dbReference>
<comment type="caution">
    <text evidence="23">The sequence shown here is derived from an EMBL/GenBank/DDBJ whole genome shotgun (WGS) entry which is preliminary data.</text>
</comment>
<evidence type="ECO:0000256" key="1">
    <source>
        <dbReference type="ARBA" id="ARBA00000824"/>
    </source>
</evidence>
<evidence type="ECO:0000256" key="2">
    <source>
        <dbReference type="ARBA" id="ARBA00002364"/>
    </source>
</evidence>
<evidence type="ECO:0000256" key="10">
    <source>
        <dbReference type="ARBA" id="ARBA00022605"/>
    </source>
</evidence>
<dbReference type="EMBL" id="RLIH01000009">
    <property type="protein sequence ID" value="RVU54495.1"/>
    <property type="molecule type" value="Genomic_DNA"/>
</dbReference>
<evidence type="ECO:0000256" key="9">
    <source>
        <dbReference type="ARBA" id="ARBA00022490"/>
    </source>
</evidence>
<comment type="pathway">
    <text evidence="5">Metabolic intermediate biosynthesis; prephenate biosynthesis; prephenate from chorismate: step 1/1.</text>
</comment>
<dbReference type="Gene3D" id="1.20.59.10">
    <property type="entry name" value="Chorismate mutase"/>
    <property type="match status" value="1"/>
</dbReference>
<name>A0A437S638_9FIRM</name>
<dbReference type="PANTHER" id="PTHR21022:SF19">
    <property type="entry name" value="PREPHENATE DEHYDRATASE-RELATED"/>
    <property type="match status" value="1"/>
</dbReference>
<dbReference type="SUPFAM" id="SSF48600">
    <property type="entry name" value="Chorismate mutase II"/>
    <property type="match status" value="1"/>
</dbReference>
<keyword evidence="10" id="KW-0028">Amino-acid biosynthesis</keyword>
<dbReference type="GO" id="GO:0046417">
    <property type="term" value="P:chorismate metabolic process"/>
    <property type="evidence" value="ECO:0007669"/>
    <property type="project" value="InterPro"/>
</dbReference>
<dbReference type="InterPro" id="IPR008242">
    <property type="entry name" value="Chor_mutase/pphenate_deHydtase"/>
</dbReference>
<dbReference type="GO" id="GO:0005737">
    <property type="term" value="C:cytoplasm"/>
    <property type="evidence" value="ECO:0007669"/>
    <property type="project" value="UniProtKB-SubCell"/>
</dbReference>
<dbReference type="Pfam" id="PF01817">
    <property type="entry name" value="CM_2"/>
    <property type="match status" value="1"/>
</dbReference>
<dbReference type="SUPFAM" id="SSF55021">
    <property type="entry name" value="ACT-like"/>
    <property type="match status" value="1"/>
</dbReference>
<evidence type="ECO:0000256" key="15">
    <source>
        <dbReference type="ARBA" id="ARBA00023268"/>
    </source>
</evidence>
<dbReference type="GO" id="GO:0004106">
    <property type="term" value="F:chorismate mutase activity"/>
    <property type="evidence" value="ECO:0007669"/>
    <property type="project" value="UniProtKB-EC"/>
</dbReference>
<proteinExistence type="predicted"/>
<dbReference type="InterPro" id="IPR036979">
    <property type="entry name" value="CM_dom_sf"/>
</dbReference>
<dbReference type="SMART" id="SM00830">
    <property type="entry name" value="CM_2"/>
    <property type="match status" value="1"/>
</dbReference>
<comment type="catalytic activity">
    <reaction evidence="1">
        <text>chorismate = prephenate</text>
        <dbReference type="Rhea" id="RHEA:13897"/>
        <dbReference type="ChEBI" id="CHEBI:29748"/>
        <dbReference type="ChEBI" id="CHEBI:29934"/>
        <dbReference type="EC" id="5.4.99.5"/>
    </reaction>
</comment>
<protein>
    <recommendedName>
        <fullName evidence="7">Bifunctional chorismate mutase/prephenate dehydratase</fullName>
        <ecNumber evidence="6">4.2.1.51</ecNumber>
    </recommendedName>
    <alternativeName>
        <fullName evidence="17">Chorismate mutase-prephenate dehydratase</fullName>
    </alternativeName>
    <alternativeName>
        <fullName evidence="8">Prephenate dehydratase</fullName>
    </alternativeName>
    <alternativeName>
        <fullName evidence="16">p-protein</fullName>
    </alternativeName>
</protein>
<keyword evidence="12" id="KW-0584">Phenylalanine biosynthesis</keyword>
<dbReference type="PIRSF" id="PIRSF001500">
    <property type="entry name" value="Chor_mut_pdt_Ppr"/>
    <property type="match status" value="1"/>
</dbReference>
<evidence type="ECO:0000256" key="11">
    <source>
        <dbReference type="ARBA" id="ARBA00023141"/>
    </source>
</evidence>
<dbReference type="Proteomes" id="UP000288812">
    <property type="component" value="Unassembled WGS sequence"/>
</dbReference>
<dbReference type="CDD" id="cd13631">
    <property type="entry name" value="PBP2_Ct-PDT_like"/>
    <property type="match status" value="1"/>
</dbReference>
<comment type="catalytic activity">
    <reaction evidence="18">
        <text>prephenate + H(+) = 3-phenylpyruvate + CO2 + H2O</text>
        <dbReference type="Rhea" id="RHEA:21648"/>
        <dbReference type="ChEBI" id="CHEBI:15377"/>
        <dbReference type="ChEBI" id="CHEBI:15378"/>
        <dbReference type="ChEBI" id="CHEBI:16526"/>
        <dbReference type="ChEBI" id="CHEBI:18005"/>
        <dbReference type="ChEBI" id="CHEBI:29934"/>
        <dbReference type="EC" id="4.2.1.51"/>
    </reaction>
</comment>
<evidence type="ECO:0000256" key="18">
    <source>
        <dbReference type="ARBA" id="ARBA00047848"/>
    </source>
</evidence>
<dbReference type="UniPathway" id="UPA00121">
    <property type="reaction ID" value="UER00345"/>
</dbReference>
<comment type="function">
    <text evidence="2">Catalyzes the Claisen rearrangement of chorismate to prephenate and the decarboxylation/dehydration of prephenate to phenylpyruvate.</text>
</comment>
<dbReference type="RefSeq" id="WP_127724717.1">
    <property type="nucleotide sequence ID" value="NZ_RLIH01000009.1"/>
</dbReference>
<evidence type="ECO:0000256" key="13">
    <source>
        <dbReference type="ARBA" id="ARBA00023235"/>
    </source>
</evidence>
<evidence type="ECO:0000313" key="24">
    <source>
        <dbReference type="Proteomes" id="UP000288812"/>
    </source>
</evidence>
<dbReference type="SUPFAM" id="SSF53850">
    <property type="entry name" value="Periplasmic binding protein-like II"/>
    <property type="match status" value="1"/>
</dbReference>
<sequence>MLDKYREEIDRLDSEIIKSFERRMEISKEIAQYKLKIGKPIMDYSREREKLEKIASMSSEDMVHYTNILFNTIMDLSKDYQRKSQKKISKLGEKVNTVLNETDKQFPIRATIACQGVEGAYSQQACDKIFKIPKIDYVKRFDDVFEKISSGECRYGILPLENSTAGSVNKVYDLMIKHNFYIVRSVKLKVDHCLLTKEEIDREEIREIFSHEQAILQCEEYLKKCPKAKITVCENTAEASKMVSDSNRRDVAAISSYSCSKIYDLKCLERDIQDRDNNYTRFICISKNLEIYPGANKTSLMMVLPHRAGSLYKILSRINTLGINLLKLESRPIPKRDFDFMFYFDLDVDVYSEEFSEFINQLEELSDEYKYLGSYMEI</sequence>
<dbReference type="InterPro" id="IPR002912">
    <property type="entry name" value="ACT_dom"/>
</dbReference>
<organism evidence="23 24">
    <name type="scientific">Anaerosphaera multitolerans</name>
    <dbReference type="NCBI Taxonomy" id="2487351"/>
    <lineage>
        <taxon>Bacteria</taxon>
        <taxon>Bacillati</taxon>
        <taxon>Bacillota</taxon>
        <taxon>Tissierellia</taxon>
        <taxon>Tissierellales</taxon>
        <taxon>Peptoniphilaceae</taxon>
        <taxon>Anaerosphaera</taxon>
    </lineage>
</organism>
<keyword evidence="9" id="KW-0963">Cytoplasm</keyword>
<dbReference type="PROSITE" id="PS51168">
    <property type="entry name" value="CHORISMATE_MUT_2"/>
    <property type="match status" value="1"/>
</dbReference>
<keyword evidence="15" id="KW-0511">Multifunctional enzyme</keyword>
<comment type="pathway">
    <text evidence="4">Amino-acid biosynthesis; L-phenylalanine biosynthesis; phenylpyruvate from prephenate: step 1/1.</text>
</comment>
<feature type="domain" description="ACT" evidence="22">
    <location>
        <begin position="299"/>
        <end position="376"/>
    </location>
</feature>
<evidence type="ECO:0000256" key="4">
    <source>
        <dbReference type="ARBA" id="ARBA00004741"/>
    </source>
</evidence>
<dbReference type="Gene3D" id="3.30.70.260">
    <property type="match status" value="1"/>
</dbReference>
<feature type="domain" description="Prephenate dehydratase" evidence="21">
    <location>
        <begin position="111"/>
        <end position="287"/>
    </location>
</feature>
<dbReference type="PROSITE" id="PS51171">
    <property type="entry name" value="PREPHENATE_DEHYDR_3"/>
    <property type="match status" value="1"/>
</dbReference>
<evidence type="ECO:0000256" key="19">
    <source>
        <dbReference type="PIRSR" id="PIRSR001500-2"/>
    </source>
</evidence>
<dbReference type="AlphaFoldDB" id="A0A437S638"/>
<dbReference type="OrthoDB" id="9802281at2"/>
<evidence type="ECO:0000256" key="14">
    <source>
        <dbReference type="ARBA" id="ARBA00023239"/>
    </source>
</evidence>
<evidence type="ECO:0000256" key="8">
    <source>
        <dbReference type="ARBA" id="ARBA00021872"/>
    </source>
</evidence>
<keyword evidence="14" id="KW-0456">Lyase</keyword>
<dbReference type="PANTHER" id="PTHR21022">
    <property type="entry name" value="PREPHENATE DEHYDRATASE P PROTEIN"/>
    <property type="match status" value="1"/>
</dbReference>
<evidence type="ECO:0000256" key="17">
    <source>
        <dbReference type="ARBA" id="ARBA00031520"/>
    </source>
</evidence>
<dbReference type="GO" id="GO:0004664">
    <property type="term" value="F:prephenate dehydratase activity"/>
    <property type="evidence" value="ECO:0007669"/>
    <property type="project" value="UniProtKB-EC"/>
</dbReference>
<dbReference type="PROSITE" id="PS51671">
    <property type="entry name" value="ACT"/>
    <property type="match status" value="1"/>
</dbReference>
<comment type="subcellular location">
    <subcellularLocation>
        <location evidence="3">Cytoplasm</location>
    </subcellularLocation>
</comment>
<keyword evidence="11" id="KW-0057">Aromatic amino acid biosynthesis</keyword>
<dbReference type="InterPro" id="IPR018528">
    <property type="entry name" value="Preph_deHydtase_CS"/>
</dbReference>
<evidence type="ECO:0000313" key="23">
    <source>
        <dbReference type="EMBL" id="RVU54495.1"/>
    </source>
</evidence>
<evidence type="ECO:0000256" key="12">
    <source>
        <dbReference type="ARBA" id="ARBA00023222"/>
    </source>
</evidence>
<accession>A0A437S638</accession>
<dbReference type="EC" id="4.2.1.51" evidence="6"/>
<evidence type="ECO:0000256" key="16">
    <source>
        <dbReference type="ARBA" id="ARBA00031175"/>
    </source>
</evidence>
<feature type="site" description="Essential for prephenate dehydratase activity" evidence="19">
    <location>
        <position position="280"/>
    </location>
</feature>
<dbReference type="InterPro" id="IPR036263">
    <property type="entry name" value="Chorismate_II_sf"/>
</dbReference>
<feature type="domain" description="Chorismate mutase" evidence="20">
    <location>
        <begin position="1"/>
        <end position="85"/>
    </location>
</feature>
<dbReference type="PROSITE" id="PS00857">
    <property type="entry name" value="PREPHENATE_DEHYDR_1"/>
    <property type="match status" value="1"/>
</dbReference>
<dbReference type="FunFam" id="3.40.190.10:FF:000034">
    <property type="entry name" value="Chorismate mutase/prephenate dehydratase"/>
    <property type="match status" value="1"/>
</dbReference>
<gene>
    <name evidence="23" type="ORF">EF514_06995</name>
</gene>
<dbReference type="InterPro" id="IPR002701">
    <property type="entry name" value="CM_II_prokaryot"/>
</dbReference>
<dbReference type="GO" id="GO:0009094">
    <property type="term" value="P:L-phenylalanine biosynthetic process"/>
    <property type="evidence" value="ECO:0007669"/>
    <property type="project" value="UniProtKB-UniPathway"/>
</dbReference>
<dbReference type="UniPathway" id="UPA00120">
    <property type="reaction ID" value="UER00203"/>
</dbReference>
<evidence type="ECO:0000259" key="22">
    <source>
        <dbReference type="PROSITE" id="PS51671"/>
    </source>
</evidence>
<evidence type="ECO:0000259" key="21">
    <source>
        <dbReference type="PROSITE" id="PS51171"/>
    </source>
</evidence>
<evidence type="ECO:0000256" key="5">
    <source>
        <dbReference type="ARBA" id="ARBA00004817"/>
    </source>
</evidence>
<evidence type="ECO:0000256" key="3">
    <source>
        <dbReference type="ARBA" id="ARBA00004496"/>
    </source>
</evidence>
<evidence type="ECO:0000256" key="6">
    <source>
        <dbReference type="ARBA" id="ARBA00013147"/>
    </source>
</evidence>
<keyword evidence="24" id="KW-1185">Reference proteome</keyword>
<dbReference type="Gene3D" id="3.40.190.10">
    <property type="entry name" value="Periplasmic binding protein-like II"/>
    <property type="match status" value="2"/>
</dbReference>
<dbReference type="Pfam" id="PF00800">
    <property type="entry name" value="PDT"/>
    <property type="match status" value="1"/>
</dbReference>
<dbReference type="CDD" id="cd04905">
    <property type="entry name" value="ACT_CM-PDT"/>
    <property type="match status" value="1"/>
</dbReference>